<sequence length="44" mass="4659">MHPRHGALGVPCLPFLIALLLCSRAALGFLLALLLTLRLGPDGH</sequence>
<dbReference type="Proteomes" id="UP000325598">
    <property type="component" value="Unassembled WGS sequence"/>
</dbReference>
<keyword evidence="3" id="KW-1185">Reference proteome</keyword>
<keyword evidence="1" id="KW-0812">Transmembrane</keyword>
<feature type="transmembrane region" description="Helical" evidence="1">
    <location>
        <begin position="12"/>
        <end position="35"/>
    </location>
</feature>
<evidence type="ECO:0000313" key="3">
    <source>
        <dbReference type="Proteomes" id="UP000325598"/>
    </source>
</evidence>
<keyword evidence="1" id="KW-1133">Transmembrane helix</keyword>
<evidence type="ECO:0000256" key="1">
    <source>
        <dbReference type="SAM" id="Phobius"/>
    </source>
</evidence>
<protein>
    <submittedName>
        <fullName evidence="2">Uncharacterized protein</fullName>
    </submittedName>
</protein>
<keyword evidence="1" id="KW-0472">Membrane</keyword>
<dbReference type="EMBL" id="BLAG01000005">
    <property type="protein sequence ID" value="GES29130.1"/>
    <property type="molecule type" value="Genomic_DNA"/>
</dbReference>
<dbReference type="AlphaFoldDB" id="A0A5J4LCD4"/>
<accession>A0A5J4LCD4</accession>
<comment type="caution">
    <text evidence="2">The sequence shown here is derived from an EMBL/GenBank/DDBJ whole genome shotgun (WGS) entry which is preliminary data.</text>
</comment>
<organism evidence="2 3">
    <name type="scientific">Streptomyces angustmyceticus</name>
    <dbReference type="NCBI Taxonomy" id="285578"/>
    <lineage>
        <taxon>Bacteria</taxon>
        <taxon>Bacillati</taxon>
        <taxon>Actinomycetota</taxon>
        <taxon>Actinomycetes</taxon>
        <taxon>Kitasatosporales</taxon>
        <taxon>Streptomycetaceae</taxon>
        <taxon>Streptomyces</taxon>
    </lineage>
</organism>
<evidence type="ECO:0000313" key="2">
    <source>
        <dbReference type="EMBL" id="GES29130.1"/>
    </source>
</evidence>
<proteinExistence type="predicted"/>
<reference evidence="2 3" key="1">
    <citation type="submission" date="2019-10" db="EMBL/GenBank/DDBJ databases">
        <title>Whole genome shotgun sequence of Streptomyces angustmyceticus NBRC 3934.</title>
        <authorList>
            <person name="Hosoyama A."/>
            <person name="Ichikawa N."/>
            <person name="Kimura A."/>
            <person name="Kitahashi Y."/>
            <person name="Komaki H."/>
            <person name="Uohara A."/>
        </authorList>
    </citation>
    <scope>NUCLEOTIDE SEQUENCE [LARGE SCALE GENOMIC DNA]</scope>
    <source>
        <strain evidence="2 3">NBRC 3934</strain>
    </source>
</reference>
<name>A0A5J4LCD4_9ACTN</name>
<gene>
    <name evidence="2" type="ORF">San01_16170</name>
</gene>